<keyword evidence="5 9" id="KW-0378">Hydrolase</keyword>
<feature type="binding site" evidence="12">
    <location>
        <position position="70"/>
    </location>
    <ligand>
        <name>Zn(2+)</name>
        <dbReference type="ChEBI" id="CHEBI:29105"/>
        <label>1</label>
        <note>catalytic</note>
    </ligand>
</feature>
<keyword evidence="9" id="KW-0698">rRNA processing</keyword>
<keyword evidence="4 9" id="KW-0255">Endonuclease</keyword>
<dbReference type="Proteomes" id="UP000298642">
    <property type="component" value="Chromosome"/>
</dbReference>
<keyword evidence="15" id="KW-1185">Reference proteome</keyword>
<dbReference type="Gene3D" id="3.40.50.10710">
    <property type="entry name" value="Metallo-hydrolase/oxidoreductase"/>
    <property type="match status" value="1"/>
</dbReference>
<dbReference type="Gene3D" id="3.60.15.10">
    <property type="entry name" value="Ribonuclease Z/Hydroxyacylglutathione hydrolase-like"/>
    <property type="match status" value="1"/>
</dbReference>
<evidence type="ECO:0000256" key="5">
    <source>
        <dbReference type="ARBA" id="ARBA00022801"/>
    </source>
</evidence>
<evidence type="ECO:0000256" key="3">
    <source>
        <dbReference type="ARBA" id="ARBA00022723"/>
    </source>
</evidence>
<dbReference type="GO" id="GO:0008270">
    <property type="term" value="F:zinc ion binding"/>
    <property type="evidence" value="ECO:0007669"/>
    <property type="project" value="InterPro"/>
</dbReference>
<feature type="binding site" evidence="9 11">
    <location>
        <begin position="361"/>
        <end position="365"/>
    </location>
    <ligand>
        <name>substrate</name>
    </ligand>
</feature>
<dbReference type="SUPFAM" id="SSF56281">
    <property type="entry name" value="Metallo-hydrolase/oxidoreductase"/>
    <property type="match status" value="1"/>
</dbReference>
<name>A0A4D7AXH1_9FIRM</name>
<dbReference type="RefSeq" id="WP_021750274.1">
    <property type="nucleotide sequence ID" value="NZ_CAUWCU010000002.1"/>
</dbReference>
<comment type="function">
    <text evidence="9">An RNase that has 5'-3' exonuclease and possibly endonuclease activity. Involved in maturation of rRNA and in some organisms also mRNA maturation and/or decay.</text>
</comment>
<feature type="binding site" evidence="12">
    <location>
        <position position="47"/>
    </location>
    <ligand>
        <name>Ca(2+)</name>
        <dbReference type="ChEBI" id="CHEBI:29108"/>
    </ligand>
</feature>
<feature type="domain" description="Metallo-beta-lactamase" evidence="13">
    <location>
        <begin position="17"/>
        <end position="212"/>
    </location>
</feature>
<dbReference type="InterPro" id="IPR041636">
    <property type="entry name" value="RNase_J_C"/>
</dbReference>
<sequence length="552" mass="60349">MAEKLKIIPLGGLNEIGKNMTAYEYGGEIIVVDCGMAFPGDDMYGIDLIIPDVSYLIKNRARIRGLFITHGHEDHVGAIPYVLKQLNMPIYCTRFTAGLIKLKLEEHGLVKSTKLITVEPGKSVRAGKFTVEFIHVNHSIADSVAFAIHTHMGTIVHTGDFKIDSTPIDGEVIDLARFGELGKEGVLALLADSTNVERPGFTPSEKTVGATFKRQFQGCEDRIIVTTFASNVHRIQQVLDAAAAFGRKVAVTGRSMENIMKVSTELGYMKVPKNTLVDINRIKGLPKNKQVIVTTGSQGEEMSALYRMAFSQHKQVEIGAGDKVIISASAIPGNEVTVSRVINELFRKGVKVVYDRADMLHVSGHACQEELKIIHALTKPRFFIPLHGEQRMLQIHSQLAQDMGMDRNHIAIADNGSVIEITAKTIKLGGTVPSGEVYVDGSGVGDVGAVVMRDRKRLAEDGMVVVVLPISAHDGNLLSEPEIITRGFIYVKESGDLMKELQSVARDAAENVSRKRGRDDGELKGSVKSAVSSYLFKTTKRNPMVIPVVTRL</sequence>
<dbReference type="GO" id="GO:0004534">
    <property type="term" value="F:5'-3' RNA exonuclease activity"/>
    <property type="evidence" value="ECO:0007669"/>
    <property type="project" value="UniProtKB-UniRule"/>
</dbReference>
<evidence type="ECO:0000256" key="2">
    <source>
        <dbReference type="ARBA" id="ARBA00022722"/>
    </source>
</evidence>
<comment type="cofactor">
    <cofactor evidence="12">
        <name>Ca(2+)</name>
        <dbReference type="ChEBI" id="CHEBI:29108"/>
    </cofactor>
    <text evidence="12">Binds 1 Ca(2+) cation per subunit. Seen in 1 crystal structure, it is not clear if it is physiologically important.</text>
</comment>
<evidence type="ECO:0000256" key="6">
    <source>
        <dbReference type="ARBA" id="ARBA00022833"/>
    </source>
</evidence>
<dbReference type="AlphaFoldDB" id="A0A4D7AXH1"/>
<evidence type="ECO:0000313" key="15">
    <source>
        <dbReference type="Proteomes" id="UP000298642"/>
    </source>
</evidence>
<dbReference type="GO" id="GO:0004521">
    <property type="term" value="F:RNA endonuclease activity"/>
    <property type="evidence" value="ECO:0007669"/>
    <property type="project" value="UniProtKB-UniRule"/>
</dbReference>
<dbReference type="InterPro" id="IPR030854">
    <property type="entry name" value="RNase_J_bac"/>
</dbReference>
<protein>
    <recommendedName>
        <fullName evidence="9">Ribonuclease J</fullName>
        <shortName evidence="9">RNase J</shortName>
        <ecNumber evidence="9">3.1.-.-</ecNumber>
    </recommendedName>
</protein>
<dbReference type="PANTHER" id="PTHR43694:SF1">
    <property type="entry name" value="RIBONUCLEASE J"/>
    <property type="match status" value="1"/>
</dbReference>
<feature type="active site" description="Proton acceptor" evidence="10">
    <location>
        <position position="365"/>
    </location>
</feature>
<evidence type="ECO:0000259" key="13">
    <source>
        <dbReference type="SMART" id="SM00849"/>
    </source>
</evidence>
<comment type="subunit">
    <text evidence="9">Homodimer, may be a subunit of the RNA degradosome.</text>
</comment>
<feature type="binding site" evidence="12">
    <location>
        <position position="74"/>
    </location>
    <ligand>
        <name>Zn(2+)</name>
        <dbReference type="ChEBI" id="CHEBI:29105"/>
        <label>1</label>
        <note>catalytic</note>
    </ligand>
</feature>
<evidence type="ECO:0000256" key="4">
    <source>
        <dbReference type="ARBA" id="ARBA00022759"/>
    </source>
</evidence>
<evidence type="ECO:0000256" key="11">
    <source>
        <dbReference type="PIRSR" id="PIRSR004803-2"/>
    </source>
</evidence>
<evidence type="ECO:0000256" key="10">
    <source>
        <dbReference type="PIRSR" id="PIRSR004803-1"/>
    </source>
</evidence>
<dbReference type="HAMAP" id="MF_01491">
    <property type="entry name" value="RNase_J_bact"/>
    <property type="match status" value="1"/>
</dbReference>
<dbReference type="NCBIfam" id="TIGR00649">
    <property type="entry name" value="MG423"/>
    <property type="match status" value="1"/>
</dbReference>
<keyword evidence="3 12" id="KW-0479">Metal-binding</keyword>
<evidence type="ECO:0000256" key="1">
    <source>
        <dbReference type="ARBA" id="ARBA00022490"/>
    </source>
</evidence>
<dbReference type="EC" id="3.1.-.-" evidence="9"/>
<dbReference type="Pfam" id="PF17770">
    <property type="entry name" value="RNase_J_C"/>
    <property type="match status" value="1"/>
</dbReference>
<feature type="binding site" evidence="12">
    <location>
        <position position="160"/>
    </location>
    <ligand>
        <name>Zn(2+)</name>
        <dbReference type="ChEBI" id="CHEBI:29105"/>
        <label>1</label>
        <note>catalytic</note>
    </ligand>
</feature>
<feature type="active site" description="Proton donor" evidence="10">
    <location>
        <position position="192"/>
    </location>
</feature>
<dbReference type="CDD" id="cd07714">
    <property type="entry name" value="RNaseJ_MBL-fold"/>
    <property type="match status" value="1"/>
</dbReference>
<dbReference type="Pfam" id="PF00753">
    <property type="entry name" value="Lactamase_B"/>
    <property type="match status" value="1"/>
</dbReference>
<keyword evidence="1 9" id="KW-0963">Cytoplasm</keyword>
<feature type="binding site" evidence="12">
    <location>
        <position position="138"/>
    </location>
    <ligand>
        <name>Zn(2+)</name>
        <dbReference type="ChEBI" id="CHEBI:29105"/>
        <label>1</label>
        <note>catalytic</note>
    </ligand>
</feature>
<dbReference type="GO" id="GO:0003723">
    <property type="term" value="F:RNA binding"/>
    <property type="evidence" value="ECO:0007669"/>
    <property type="project" value="UniProtKB-UniRule"/>
</dbReference>
<feature type="binding site" evidence="12">
    <location>
        <position position="75"/>
    </location>
    <ligand>
        <name>Zn(2+)</name>
        <dbReference type="ChEBI" id="CHEBI:29105"/>
        <label>1</label>
        <note>catalytic</note>
    </ligand>
</feature>
<dbReference type="Pfam" id="PF07521">
    <property type="entry name" value="RMMBL"/>
    <property type="match status" value="1"/>
</dbReference>
<dbReference type="KEGG" id="obj:EIO64_07350"/>
<dbReference type="InterPro" id="IPR042173">
    <property type="entry name" value="RNase_J_2"/>
</dbReference>
<comment type="subcellular location">
    <subcellularLocation>
        <location evidence="9">Cytoplasm</location>
    </subcellularLocation>
</comment>
<dbReference type="InterPro" id="IPR055132">
    <property type="entry name" value="RNase_J_b_CASP"/>
</dbReference>
<dbReference type="InterPro" id="IPR001279">
    <property type="entry name" value="Metallo-B-lactamas"/>
</dbReference>
<dbReference type="SMART" id="SM00849">
    <property type="entry name" value="Lactamase_B"/>
    <property type="match status" value="1"/>
</dbReference>
<evidence type="ECO:0000256" key="7">
    <source>
        <dbReference type="ARBA" id="ARBA00022839"/>
    </source>
</evidence>
<feature type="binding site" evidence="12">
    <location>
        <position position="387"/>
    </location>
    <ligand>
        <name>Zn(2+)</name>
        <dbReference type="ChEBI" id="CHEBI:29105"/>
        <label>1</label>
        <note>catalytic</note>
    </ligand>
</feature>
<keyword evidence="8 9" id="KW-0694">RNA-binding</keyword>
<dbReference type="PANTHER" id="PTHR43694">
    <property type="entry name" value="RIBONUCLEASE J"/>
    <property type="match status" value="1"/>
</dbReference>
<dbReference type="PIRSF" id="PIRSF004803">
    <property type="entry name" value="RnjA"/>
    <property type="match status" value="1"/>
</dbReference>
<reference evidence="15" key="1">
    <citation type="submission" date="2018-12" db="EMBL/GenBank/DDBJ databases">
        <title>Dusodibacter welbiota gen. nov., sp. nov., isolated from human faeces and emended description of the Oscillibacter genus.</title>
        <authorList>
            <person name="Le Roy T."/>
            <person name="Van der Smissen P."/>
            <person name="Delzenne N."/>
            <person name="Muccioli G."/>
            <person name="Collet J.F."/>
            <person name="Cani P.D."/>
        </authorList>
    </citation>
    <scope>NUCLEOTIDE SEQUENCE [LARGE SCALE GENOMIC DNA]</scope>
    <source>
        <strain evidence="15">J115</strain>
    </source>
</reference>
<comment type="similarity">
    <text evidence="9">Belongs to the metallo-beta-lactamase superfamily. RNA-metabolizing metallo-beta-lactamase-like family. Bacterial RNase J subfamily.</text>
</comment>
<gene>
    <name evidence="9" type="primary">rnj</name>
    <name evidence="14" type="ORF">EIO64_07350</name>
</gene>
<dbReference type="GO" id="GO:0006364">
    <property type="term" value="P:rRNA processing"/>
    <property type="evidence" value="ECO:0007669"/>
    <property type="project" value="UniProtKB-UniRule"/>
</dbReference>
<dbReference type="InterPro" id="IPR004613">
    <property type="entry name" value="RNase_J"/>
</dbReference>
<dbReference type="GeneID" id="89522920"/>
<keyword evidence="12" id="KW-0106">Calcium</keyword>
<accession>A0A4D7AXH1</accession>
<keyword evidence="7 9" id="KW-0269">Exonuclease</keyword>
<dbReference type="InterPro" id="IPR011108">
    <property type="entry name" value="RMMBL"/>
</dbReference>
<evidence type="ECO:0000256" key="9">
    <source>
        <dbReference type="HAMAP-Rule" id="MF_01491"/>
    </source>
</evidence>
<feature type="binding site" evidence="12">
    <location>
        <position position="440"/>
    </location>
    <ligand>
        <name>Ca(2+)</name>
        <dbReference type="ChEBI" id="CHEBI:29108"/>
    </ligand>
</feature>
<keyword evidence="6 12" id="KW-0862">Zinc</keyword>
<proteinExistence type="inferred from homology"/>
<feature type="binding site" evidence="11">
    <location>
        <begin position="229"/>
        <end position="231"/>
    </location>
    <ligand>
        <name>substrate</name>
    </ligand>
</feature>
<evidence type="ECO:0000256" key="12">
    <source>
        <dbReference type="PIRSR" id="PIRSR004803-3"/>
    </source>
</evidence>
<dbReference type="EMBL" id="CP034413">
    <property type="protein sequence ID" value="QCI59057.1"/>
    <property type="molecule type" value="Genomic_DNA"/>
</dbReference>
<evidence type="ECO:0000313" key="14">
    <source>
        <dbReference type="EMBL" id="QCI59057.1"/>
    </source>
</evidence>
<keyword evidence="2 9" id="KW-0540">Nuclease</keyword>
<evidence type="ECO:0000256" key="8">
    <source>
        <dbReference type="ARBA" id="ARBA00022884"/>
    </source>
</evidence>
<organism evidence="14 15">
    <name type="scientific">Dysosmobacter welbionis</name>
    <dbReference type="NCBI Taxonomy" id="2093857"/>
    <lineage>
        <taxon>Bacteria</taxon>
        <taxon>Bacillati</taxon>
        <taxon>Bacillota</taxon>
        <taxon>Clostridia</taxon>
        <taxon>Eubacteriales</taxon>
        <taxon>Oscillospiraceae</taxon>
        <taxon>Dysosmobacter</taxon>
    </lineage>
</organism>
<dbReference type="Gene3D" id="3.10.20.580">
    <property type="match status" value="1"/>
</dbReference>
<dbReference type="Pfam" id="PF22505">
    <property type="entry name" value="RNase_J_b_CASP"/>
    <property type="match status" value="1"/>
</dbReference>
<dbReference type="GO" id="GO:0005737">
    <property type="term" value="C:cytoplasm"/>
    <property type="evidence" value="ECO:0007669"/>
    <property type="project" value="UniProtKB-SubCell"/>
</dbReference>
<dbReference type="InterPro" id="IPR036866">
    <property type="entry name" value="RibonucZ/Hydroxyglut_hydro"/>
</dbReference>
<feature type="binding site" evidence="12">
    <location>
        <position position="72"/>
    </location>
    <ligand>
        <name>Zn(2+)</name>
        <dbReference type="ChEBI" id="CHEBI:29105"/>
        <label>1</label>
        <note>catalytic</note>
    </ligand>
</feature>
<comment type="cofactor">
    <cofactor evidence="12">
        <name>Zn(2+)</name>
        <dbReference type="ChEBI" id="CHEBI:29105"/>
    </cofactor>
    <text evidence="12">Binds 2 Zn(2+) ions per subunit. It is not clear if Zn(2+) or Mg(2+) is physiologically important.</text>
</comment>
<feature type="binding site" evidence="12">
    <location>
        <position position="45"/>
    </location>
    <ligand>
        <name>Ca(2+)</name>
        <dbReference type="ChEBI" id="CHEBI:29108"/>
    </ligand>
</feature>